<sequence>MGCRESEHSLEWGRCANLQTHCPAIGDDLDGSIERRFLAECAGHIRPVSTLLCRRESGKMNGISFTMDLPFECRHDAVVNVRPLSVVFGTSGTSNSSEVAPA</sequence>
<keyword evidence="2" id="KW-1185">Reference proteome</keyword>
<accession>A0A9N8S027</accession>
<protein>
    <submittedName>
        <fullName evidence="1">Uncharacterized protein</fullName>
    </submittedName>
</protein>
<dbReference type="AlphaFoldDB" id="A0A9N8S027"/>
<evidence type="ECO:0000313" key="2">
    <source>
        <dbReference type="Proteomes" id="UP000789704"/>
    </source>
</evidence>
<evidence type="ECO:0000313" key="1">
    <source>
        <dbReference type="EMBL" id="CAG4911126.1"/>
    </source>
</evidence>
<organism evidence="1 2">
    <name type="scientific">Paraburkholderia saeva</name>
    <dbReference type="NCBI Taxonomy" id="2777537"/>
    <lineage>
        <taxon>Bacteria</taxon>
        <taxon>Pseudomonadati</taxon>
        <taxon>Pseudomonadota</taxon>
        <taxon>Betaproteobacteria</taxon>
        <taxon>Burkholderiales</taxon>
        <taxon>Burkholderiaceae</taxon>
        <taxon>Paraburkholderia</taxon>
    </lineage>
</organism>
<name>A0A9N8S027_9BURK</name>
<gene>
    <name evidence="1" type="ORF">LMG31841_04034</name>
</gene>
<dbReference type="Proteomes" id="UP000789704">
    <property type="component" value="Unassembled WGS sequence"/>
</dbReference>
<comment type="caution">
    <text evidence="1">The sequence shown here is derived from an EMBL/GenBank/DDBJ whole genome shotgun (WGS) entry which is preliminary data.</text>
</comment>
<reference evidence="1" key="1">
    <citation type="submission" date="2021-04" db="EMBL/GenBank/DDBJ databases">
        <authorList>
            <person name="Vanwijnsberghe S."/>
        </authorList>
    </citation>
    <scope>NUCLEOTIDE SEQUENCE</scope>
    <source>
        <strain evidence="1">LMG 31841</strain>
    </source>
</reference>
<dbReference type="EMBL" id="CAJQZC010000008">
    <property type="protein sequence ID" value="CAG4911126.1"/>
    <property type="molecule type" value="Genomic_DNA"/>
</dbReference>
<proteinExistence type="predicted"/>